<evidence type="ECO:0000313" key="4">
    <source>
        <dbReference type="EMBL" id="NWK55170.1"/>
    </source>
</evidence>
<dbReference type="PANTHER" id="PTHR30244">
    <property type="entry name" value="TRANSAMINASE"/>
    <property type="match status" value="1"/>
</dbReference>
<dbReference type="Proteomes" id="UP000557872">
    <property type="component" value="Unassembled WGS sequence"/>
</dbReference>
<dbReference type="GO" id="GO:0008483">
    <property type="term" value="F:transaminase activity"/>
    <property type="evidence" value="ECO:0007669"/>
    <property type="project" value="UniProtKB-KW"/>
</dbReference>
<keyword evidence="5" id="KW-1185">Reference proteome</keyword>
<accession>A0A851GKC3</accession>
<dbReference type="PANTHER" id="PTHR30244:SF30">
    <property type="entry name" value="BLR5990 PROTEIN"/>
    <property type="match status" value="1"/>
</dbReference>
<dbReference type="PIRSF" id="PIRSF000390">
    <property type="entry name" value="PLP_StrS"/>
    <property type="match status" value="1"/>
</dbReference>
<dbReference type="InterPro" id="IPR015421">
    <property type="entry name" value="PyrdxlP-dep_Trfase_major"/>
</dbReference>
<dbReference type="GO" id="GO:0030170">
    <property type="term" value="F:pyridoxal phosphate binding"/>
    <property type="evidence" value="ECO:0007669"/>
    <property type="project" value="TreeGrafter"/>
</dbReference>
<dbReference type="EMBL" id="JACBAZ010000002">
    <property type="protein sequence ID" value="NWK55170.1"/>
    <property type="molecule type" value="Genomic_DNA"/>
</dbReference>
<dbReference type="Pfam" id="PF01041">
    <property type="entry name" value="DegT_DnrJ_EryC1"/>
    <property type="match status" value="1"/>
</dbReference>
<protein>
    <submittedName>
        <fullName evidence="4">Aminotransferase class I/II-fold pyridoxal phosphate-dependent enzyme</fullName>
    </submittedName>
</protein>
<dbReference type="SUPFAM" id="SSF53383">
    <property type="entry name" value="PLP-dependent transferases"/>
    <property type="match status" value="1"/>
</dbReference>
<keyword evidence="2 3" id="KW-0663">Pyridoxal phosphate</keyword>
<dbReference type="InterPro" id="IPR015424">
    <property type="entry name" value="PyrdxlP-dep_Trfase"/>
</dbReference>
<feature type="modified residue" description="N6-(pyridoxal phosphate)lysine" evidence="2">
    <location>
        <position position="209"/>
    </location>
</feature>
<dbReference type="InterPro" id="IPR000653">
    <property type="entry name" value="DegT/StrS_aminotransferase"/>
</dbReference>
<evidence type="ECO:0000256" key="3">
    <source>
        <dbReference type="RuleBase" id="RU004508"/>
    </source>
</evidence>
<comment type="similarity">
    <text evidence="3">Belongs to the DegT/DnrJ/EryC1 family.</text>
</comment>
<proteinExistence type="inferred from homology"/>
<sequence length="393" mass="43166">MDKEDFIPLSVPVLGGNALPYVSECVETEWVSYVGGYVSRFEDDLAVCSGAPHVAAMNSGTSALHIALILAGVGEDDEVVMPAITFVSPANAVRYCGAWPVFVDISSDDWQLDVDEVERFLEHNCESRDGGLFNKITGRRVAALLPVHLLGGLADVDRLAALAQRYDLPLIEDAAEALGAEYKGRKVAEPLPCYPDVRRFVATSFNGNKIITTGGGGALFTYSEGDSTRAKHLSTTAKTDPVEFIHDEVGYNYRMTNMAAALGCAQLEQLDEHIVRKRAIARRYAEQLGNHSCIRIMPGSTDVKATYWLYTVELLGREVMPVIEQLGKKWIQARPLWKPMPQLTYLSKKCHTEEYAVGAALQRCAISLPCSVSLGEDAQQRVSDCLVRILDHE</sequence>
<dbReference type="RefSeq" id="WP_178931703.1">
    <property type="nucleotide sequence ID" value="NZ_JACBAZ010000002.1"/>
</dbReference>
<evidence type="ECO:0000256" key="1">
    <source>
        <dbReference type="PIRSR" id="PIRSR000390-1"/>
    </source>
</evidence>
<keyword evidence="4" id="KW-0032">Aminotransferase</keyword>
<organism evidence="4 5">
    <name type="scientific">Oceaniferula marina</name>
    <dbReference type="NCBI Taxonomy" id="2748318"/>
    <lineage>
        <taxon>Bacteria</taxon>
        <taxon>Pseudomonadati</taxon>
        <taxon>Verrucomicrobiota</taxon>
        <taxon>Verrucomicrobiia</taxon>
        <taxon>Verrucomicrobiales</taxon>
        <taxon>Verrucomicrobiaceae</taxon>
        <taxon>Oceaniferula</taxon>
    </lineage>
</organism>
<feature type="active site" description="Proton acceptor" evidence="1">
    <location>
        <position position="209"/>
    </location>
</feature>
<comment type="caution">
    <text evidence="4">The sequence shown here is derived from an EMBL/GenBank/DDBJ whole genome shotgun (WGS) entry which is preliminary data.</text>
</comment>
<dbReference type="Gene3D" id="3.40.640.10">
    <property type="entry name" value="Type I PLP-dependent aspartate aminotransferase-like (Major domain)"/>
    <property type="match status" value="1"/>
</dbReference>
<gene>
    <name evidence="4" type="ORF">HW115_06080</name>
</gene>
<name>A0A851GKC3_9BACT</name>
<dbReference type="AlphaFoldDB" id="A0A851GKC3"/>
<reference evidence="4 5" key="1">
    <citation type="submission" date="2020-07" db="EMBL/GenBank/DDBJ databases">
        <title>Roseicoccus Jingziensis gen. nov., sp. nov., isolated from coastal seawater.</title>
        <authorList>
            <person name="Feng X."/>
        </authorList>
    </citation>
    <scope>NUCLEOTIDE SEQUENCE [LARGE SCALE GENOMIC DNA]</scope>
    <source>
        <strain evidence="4 5">N1E253</strain>
    </source>
</reference>
<dbReference type="GO" id="GO:0000271">
    <property type="term" value="P:polysaccharide biosynthetic process"/>
    <property type="evidence" value="ECO:0007669"/>
    <property type="project" value="TreeGrafter"/>
</dbReference>
<dbReference type="CDD" id="cd00616">
    <property type="entry name" value="AHBA_syn"/>
    <property type="match status" value="1"/>
</dbReference>
<evidence type="ECO:0000256" key="2">
    <source>
        <dbReference type="PIRSR" id="PIRSR000390-2"/>
    </source>
</evidence>
<keyword evidence="4" id="KW-0808">Transferase</keyword>
<evidence type="ECO:0000313" key="5">
    <source>
        <dbReference type="Proteomes" id="UP000557872"/>
    </source>
</evidence>